<dbReference type="AlphaFoldDB" id="A0AAW1RLJ7"/>
<dbReference type="Proteomes" id="UP001445335">
    <property type="component" value="Unassembled WGS sequence"/>
</dbReference>
<feature type="signal peptide" evidence="2">
    <location>
        <begin position="1"/>
        <end position="19"/>
    </location>
</feature>
<feature type="chain" id="PRO_5043329432" evidence="2">
    <location>
        <begin position="20"/>
        <end position="759"/>
    </location>
</feature>
<accession>A0AAW1RLJ7</accession>
<evidence type="ECO:0000256" key="1">
    <source>
        <dbReference type="SAM" id="MobiDB-lite"/>
    </source>
</evidence>
<feature type="compositionally biased region" description="Pro residues" evidence="1">
    <location>
        <begin position="24"/>
        <end position="42"/>
    </location>
</feature>
<keyword evidence="4" id="KW-1185">Reference proteome</keyword>
<comment type="caution">
    <text evidence="3">The sequence shown here is derived from an EMBL/GenBank/DDBJ whole genome shotgun (WGS) entry which is preliminary data.</text>
</comment>
<gene>
    <name evidence="3" type="ORF">WJX81_007315</name>
</gene>
<dbReference type="SUPFAM" id="SSF51445">
    <property type="entry name" value="(Trans)glycosidases"/>
    <property type="match status" value="1"/>
</dbReference>
<feature type="region of interest" description="Disordered" evidence="1">
    <location>
        <begin position="22"/>
        <end position="48"/>
    </location>
</feature>
<evidence type="ECO:0000313" key="4">
    <source>
        <dbReference type="Proteomes" id="UP001445335"/>
    </source>
</evidence>
<dbReference type="Gene3D" id="3.20.20.80">
    <property type="entry name" value="Glycosidases"/>
    <property type="match status" value="1"/>
</dbReference>
<dbReference type="EMBL" id="JALJOU010000031">
    <property type="protein sequence ID" value="KAK9834900.1"/>
    <property type="molecule type" value="Genomic_DNA"/>
</dbReference>
<sequence>MGAVALAAFALLFALGADTAMTPEPAPQPVPAPSPEGPPKFPEGPRADRPFDPMHEKMWNIVTDGALPYNGSSPTEAMIRAAGELRKQQVLNLARAPWPPAQLRTFLPVTPAPTLSAEDAESHAHTNVLASPSSGLTGWRRSLTGVFTMPAATALVHPGQAQRVLIKQENATTNAYLYQRTPVAAGTLYLMQLNAAVSAGLGTAGVAFFDAGGDIISAPAMDLEGVNATSRTFRVPAPHGCMAAAVYVGKFDSAGGHIEVLEASFGTAASAPVSLQNGGWIRGVSHSGPGVATNFWTDGNSGFNNGGVGYLAALQTMNVGTLRYPGGEKSDSYAWAPPPWNAYTKPKPVLTRNQGQDWPYNDNNWADRSTNPAGYSIPVLDFDQFMGYVKATNAVPYLVLNYDSCSLRFGSGDWSYDQLLALAKSWLSYIVQMGYKATKFEFSNESFNTDYNGYANAYWYGWSLAQWAPQLKQVMPSASIGANGKPTWNSMGAADQASNNGQLWWQQILPQVSKHIDFLVLHSYPIWNQNYNDYANSNPNFMADANNGAYTIQKWAAASDVSRIRLAFTEVGAIDWGGKWGNYPASLGMGICVFDIMAQLLSHPLVDDAHVWTTRWRTGSPSPAQKAGYFDALQPDNTLSPMGMAVAILGKYFRTGDLQSTDSLAYIRTWAILTNGYTGINFILLNRGPAVSQTISFNWYYGNKNNGQQWVFGAHAGYSGSPDTDPSPTFTQVANNLGINSANQLTVMLPAVSVTVLVF</sequence>
<proteinExistence type="predicted"/>
<organism evidence="3 4">
    <name type="scientific">Elliptochloris bilobata</name>
    <dbReference type="NCBI Taxonomy" id="381761"/>
    <lineage>
        <taxon>Eukaryota</taxon>
        <taxon>Viridiplantae</taxon>
        <taxon>Chlorophyta</taxon>
        <taxon>core chlorophytes</taxon>
        <taxon>Trebouxiophyceae</taxon>
        <taxon>Trebouxiophyceae incertae sedis</taxon>
        <taxon>Elliptochloris clade</taxon>
        <taxon>Elliptochloris</taxon>
    </lineage>
</organism>
<dbReference type="InterPro" id="IPR017853">
    <property type="entry name" value="GH"/>
</dbReference>
<protein>
    <submittedName>
        <fullName evidence="3">Uncharacterized protein</fullName>
    </submittedName>
</protein>
<evidence type="ECO:0000256" key="2">
    <source>
        <dbReference type="SAM" id="SignalP"/>
    </source>
</evidence>
<reference evidence="3 4" key="1">
    <citation type="journal article" date="2024" name="Nat. Commun.">
        <title>Phylogenomics reveals the evolutionary origins of lichenization in chlorophyte algae.</title>
        <authorList>
            <person name="Puginier C."/>
            <person name="Libourel C."/>
            <person name="Otte J."/>
            <person name="Skaloud P."/>
            <person name="Haon M."/>
            <person name="Grisel S."/>
            <person name="Petersen M."/>
            <person name="Berrin J.G."/>
            <person name="Delaux P.M."/>
            <person name="Dal Grande F."/>
            <person name="Keller J."/>
        </authorList>
    </citation>
    <scope>NUCLEOTIDE SEQUENCE [LARGE SCALE GENOMIC DNA]</scope>
    <source>
        <strain evidence="3 4">SAG 245.80</strain>
    </source>
</reference>
<keyword evidence="2" id="KW-0732">Signal</keyword>
<evidence type="ECO:0000313" key="3">
    <source>
        <dbReference type="EMBL" id="KAK9834900.1"/>
    </source>
</evidence>
<name>A0AAW1RLJ7_9CHLO</name>